<evidence type="ECO:0000256" key="5">
    <source>
        <dbReference type="ARBA" id="ARBA00023027"/>
    </source>
</evidence>
<dbReference type="NCBIfam" id="NF003699">
    <property type="entry name" value="PRK05312.1"/>
    <property type="match status" value="1"/>
</dbReference>
<keyword evidence="7" id="KW-0460">Magnesium</keyword>
<keyword evidence="7" id="KW-0170">Cobalt</keyword>
<feature type="binding site" evidence="7">
    <location>
        <position position="282"/>
    </location>
    <ligand>
        <name>a divalent metal cation</name>
        <dbReference type="ChEBI" id="CHEBI:60240"/>
        <note>ligand shared between dimeric partners</note>
    </ligand>
</feature>
<evidence type="ECO:0000313" key="9">
    <source>
        <dbReference type="Proteomes" id="UP001589865"/>
    </source>
</evidence>
<dbReference type="NCBIfam" id="TIGR00557">
    <property type="entry name" value="pdxA"/>
    <property type="match status" value="1"/>
</dbReference>
<dbReference type="GO" id="GO:0050570">
    <property type="term" value="F:4-hydroxythreonine-4-phosphate dehydrogenase activity"/>
    <property type="evidence" value="ECO:0007669"/>
    <property type="project" value="UniProtKB-EC"/>
</dbReference>
<comment type="function">
    <text evidence="7">Catalyzes the NAD(P)-dependent oxidation of 4-(phosphooxy)-L-threonine (HTP) into 2-amino-3-oxo-4-(phosphooxy)butyric acid which spontaneously decarboxylates to form 3-amino-2-oxopropyl phosphate (AHAP).</text>
</comment>
<dbReference type="PANTHER" id="PTHR30004:SF6">
    <property type="entry name" value="D-THREONATE 4-PHOSPHATE DEHYDROGENASE"/>
    <property type="match status" value="1"/>
</dbReference>
<keyword evidence="1 7" id="KW-0963">Cytoplasm</keyword>
<dbReference type="InterPro" id="IPR037510">
    <property type="entry name" value="PdxA"/>
</dbReference>
<gene>
    <name evidence="7 8" type="primary">pdxA</name>
    <name evidence="8" type="ORF">ACFFGY_20250</name>
</gene>
<dbReference type="EC" id="1.1.1.262" evidence="7"/>
<feature type="binding site" evidence="7">
    <location>
        <position position="227"/>
    </location>
    <ligand>
        <name>a divalent metal cation</name>
        <dbReference type="ChEBI" id="CHEBI:60240"/>
        <note>ligand shared between dimeric partners</note>
    </ligand>
</feature>
<evidence type="ECO:0000256" key="7">
    <source>
        <dbReference type="HAMAP-Rule" id="MF_00536"/>
    </source>
</evidence>
<keyword evidence="4 7" id="KW-0560">Oxidoreductase</keyword>
<protein>
    <recommendedName>
        <fullName evidence="7">4-hydroxythreonine-4-phosphate dehydrogenase</fullName>
        <ecNumber evidence="7">1.1.1.262</ecNumber>
    </recommendedName>
    <alternativeName>
        <fullName evidence="7">4-(phosphohydroxy)-L-threonine dehydrogenase</fullName>
    </alternativeName>
</protein>
<dbReference type="EMBL" id="JBHLUN010000015">
    <property type="protein sequence ID" value="MFC0410588.1"/>
    <property type="molecule type" value="Genomic_DNA"/>
</dbReference>
<comment type="cofactor">
    <cofactor evidence="7">
        <name>Zn(2+)</name>
        <dbReference type="ChEBI" id="CHEBI:29105"/>
    </cofactor>
    <cofactor evidence="7">
        <name>Mg(2+)</name>
        <dbReference type="ChEBI" id="CHEBI:18420"/>
    </cofactor>
    <cofactor evidence="7">
        <name>Co(2+)</name>
        <dbReference type="ChEBI" id="CHEBI:48828"/>
    </cofactor>
    <text evidence="7">Binds 1 divalent metal cation per subunit. Can use ions such as Zn(2+), Mg(2+) or Co(2+).</text>
</comment>
<evidence type="ECO:0000256" key="6">
    <source>
        <dbReference type="ARBA" id="ARBA00023096"/>
    </source>
</evidence>
<feature type="binding site" evidence="7">
    <location>
        <position position="299"/>
    </location>
    <ligand>
        <name>substrate</name>
    </ligand>
</feature>
<accession>A0ABV6JXX9</accession>
<keyword evidence="7" id="KW-0862">Zinc</keyword>
<dbReference type="PANTHER" id="PTHR30004">
    <property type="entry name" value="4-HYDROXYTHREONINE-4-PHOSPHATE DEHYDROGENASE"/>
    <property type="match status" value="1"/>
</dbReference>
<evidence type="ECO:0000256" key="1">
    <source>
        <dbReference type="ARBA" id="ARBA00022490"/>
    </source>
</evidence>
<name>A0ABV6JXX9_9PROT</name>
<feature type="binding site" evidence="7">
    <location>
        <position position="182"/>
    </location>
    <ligand>
        <name>a divalent metal cation</name>
        <dbReference type="ChEBI" id="CHEBI:60240"/>
        <note>ligand shared between dimeric partners</note>
    </ligand>
</feature>
<organism evidence="8 9">
    <name type="scientific">Roseomonas elaeocarpi</name>
    <dbReference type="NCBI Taxonomy" id="907779"/>
    <lineage>
        <taxon>Bacteria</taxon>
        <taxon>Pseudomonadati</taxon>
        <taxon>Pseudomonadota</taxon>
        <taxon>Alphaproteobacteria</taxon>
        <taxon>Acetobacterales</taxon>
        <taxon>Roseomonadaceae</taxon>
        <taxon>Roseomonas</taxon>
    </lineage>
</organism>
<comment type="miscellaneous">
    <text evidence="7">The active site is located at the dimer interface.</text>
</comment>
<proteinExistence type="inferred from homology"/>
<comment type="similarity">
    <text evidence="7">Belongs to the PdxA family.</text>
</comment>
<reference evidence="8 9" key="1">
    <citation type="submission" date="2024-09" db="EMBL/GenBank/DDBJ databases">
        <authorList>
            <person name="Sun Q."/>
            <person name="Mori K."/>
        </authorList>
    </citation>
    <scope>NUCLEOTIDE SEQUENCE [LARGE SCALE GENOMIC DNA]</scope>
    <source>
        <strain evidence="8 9">TBRC 5777</strain>
    </source>
</reference>
<dbReference type="SUPFAM" id="SSF53659">
    <property type="entry name" value="Isocitrate/Isopropylmalate dehydrogenase-like"/>
    <property type="match status" value="1"/>
</dbReference>
<keyword evidence="3 7" id="KW-0521">NADP</keyword>
<evidence type="ECO:0000313" key="8">
    <source>
        <dbReference type="EMBL" id="MFC0410588.1"/>
    </source>
</evidence>
<comment type="catalytic activity">
    <reaction evidence="7">
        <text>4-(phosphooxy)-L-threonine + NAD(+) = 3-amino-2-oxopropyl phosphate + CO2 + NADH</text>
        <dbReference type="Rhea" id="RHEA:32275"/>
        <dbReference type="ChEBI" id="CHEBI:16526"/>
        <dbReference type="ChEBI" id="CHEBI:57279"/>
        <dbReference type="ChEBI" id="CHEBI:57540"/>
        <dbReference type="ChEBI" id="CHEBI:57945"/>
        <dbReference type="ChEBI" id="CHEBI:58452"/>
        <dbReference type="EC" id="1.1.1.262"/>
    </reaction>
</comment>
<feature type="binding site" evidence="7">
    <location>
        <position position="308"/>
    </location>
    <ligand>
        <name>substrate</name>
    </ligand>
</feature>
<keyword evidence="9" id="KW-1185">Reference proteome</keyword>
<comment type="subcellular location">
    <subcellularLocation>
        <location evidence="7">Cytoplasm</location>
    </subcellularLocation>
</comment>
<feature type="binding site" evidence="7">
    <location>
        <position position="151"/>
    </location>
    <ligand>
        <name>substrate</name>
    </ligand>
</feature>
<evidence type="ECO:0000256" key="2">
    <source>
        <dbReference type="ARBA" id="ARBA00022723"/>
    </source>
</evidence>
<dbReference type="HAMAP" id="MF_00536">
    <property type="entry name" value="PdxA"/>
    <property type="match status" value="1"/>
</dbReference>
<dbReference type="Pfam" id="PF04166">
    <property type="entry name" value="PdxA"/>
    <property type="match status" value="1"/>
</dbReference>
<dbReference type="InterPro" id="IPR005255">
    <property type="entry name" value="PdxA_fam"/>
</dbReference>
<dbReference type="Gene3D" id="3.40.718.10">
    <property type="entry name" value="Isopropylmalate Dehydrogenase"/>
    <property type="match status" value="1"/>
</dbReference>
<keyword evidence="6 7" id="KW-0664">Pyridoxine biosynthesis</keyword>
<keyword evidence="5 7" id="KW-0520">NAD</keyword>
<evidence type="ECO:0000256" key="4">
    <source>
        <dbReference type="ARBA" id="ARBA00023002"/>
    </source>
</evidence>
<sequence>MQDDSSPLPLALTVGDPAGIGGELTLAAWQALRAGMGEATRIGGRSPVFVALDDPDRLDALALSLGRAIPIEVVESPAAATAVFARALPVLPIPLTARTVPGTPDPANAPAVLSSIETAVRLARAGQVGGVVTNPISKATLYQSGFRFPGHTEYLGALCDVAEAPVMMLASPELRVVPVTIHVSLRRALAELTTEEIVRTGLALARALREDFGVARPRLAVAGLNPHAGESGSMGEEDEQIVAPAVAALRQAGVEARGPLPSDTMFTPRARAGYDAALCMYHDQALIPLKTLDMDGGVNVTLGLPIVRTSPDHGTAFDIAGTGRADPGSLLAALRMANEMATRRAHPGA</sequence>
<comment type="subunit">
    <text evidence="7">Homodimer.</text>
</comment>
<comment type="pathway">
    <text evidence="7">Cofactor biosynthesis; pyridoxine 5'-phosphate biosynthesis; pyridoxine 5'-phosphate from D-erythrose 4-phosphate: step 4/5.</text>
</comment>
<dbReference type="Proteomes" id="UP001589865">
    <property type="component" value="Unassembled WGS sequence"/>
</dbReference>
<feature type="binding site" evidence="7">
    <location>
        <position position="152"/>
    </location>
    <ligand>
        <name>substrate</name>
    </ligand>
</feature>
<evidence type="ECO:0000256" key="3">
    <source>
        <dbReference type="ARBA" id="ARBA00022857"/>
    </source>
</evidence>
<comment type="caution">
    <text evidence="8">The sequence shown here is derived from an EMBL/GenBank/DDBJ whole genome shotgun (WGS) entry which is preliminary data.</text>
</comment>
<feature type="binding site" evidence="7">
    <location>
        <position position="290"/>
    </location>
    <ligand>
        <name>substrate</name>
    </ligand>
</feature>
<keyword evidence="2 7" id="KW-0479">Metal-binding</keyword>
<dbReference type="RefSeq" id="WP_377046332.1">
    <property type="nucleotide sequence ID" value="NZ_JBHLUN010000015.1"/>
</dbReference>